<sequence length="48" mass="5451">MTVTSPVPLSPAAAMPDVATLYVEHHGWLQAWLRRRSLHATSSKHWWA</sequence>
<accession>A0ABV4B8Y6</accession>
<proteinExistence type="predicted"/>
<dbReference type="Proteomes" id="UP001562178">
    <property type="component" value="Unassembled WGS sequence"/>
</dbReference>
<gene>
    <name evidence="1" type="ORF">AB7A72_22205</name>
</gene>
<evidence type="ECO:0000313" key="2">
    <source>
        <dbReference type="Proteomes" id="UP001562178"/>
    </source>
</evidence>
<organism evidence="1 2">
    <name type="scientific">Comamonas sediminis</name>
    <dbReference type="NCBI Taxonomy" id="1783360"/>
    <lineage>
        <taxon>Bacteria</taxon>
        <taxon>Pseudomonadati</taxon>
        <taxon>Pseudomonadota</taxon>
        <taxon>Betaproteobacteria</taxon>
        <taxon>Burkholderiales</taxon>
        <taxon>Comamonadaceae</taxon>
        <taxon>Comamonas</taxon>
    </lineage>
</organism>
<reference evidence="1 2" key="1">
    <citation type="journal article" date="2016" name="Int. J. Syst. Evol. Microbiol.">
        <title>Description of Comamonas sediminis sp. nov., isolated from lagoon sediments.</title>
        <authorList>
            <person name="Subhash Y."/>
            <person name="Bang J.J."/>
            <person name="You T.H."/>
            <person name="Lee S.S."/>
        </authorList>
    </citation>
    <scope>NUCLEOTIDE SEQUENCE [LARGE SCALE GENOMIC DNA]</scope>
    <source>
        <strain evidence="1 2">JCM 31169</strain>
    </source>
</reference>
<evidence type="ECO:0000313" key="1">
    <source>
        <dbReference type="EMBL" id="MEY2253747.1"/>
    </source>
</evidence>
<protein>
    <recommendedName>
        <fullName evidence="3">RNA polymerase subunit sigma</fullName>
    </recommendedName>
</protein>
<evidence type="ECO:0008006" key="3">
    <source>
        <dbReference type="Google" id="ProtNLM"/>
    </source>
</evidence>
<keyword evidence="2" id="KW-1185">Reference proteome</keyword>
<comment type="caution">
    <text evidence="1">The sequence shown here is derived from an EMBL/GenBank/DDBJ whole genome shotgun (WGS) entry which is preliminary data.</text>
</comment>
<name>A0ABV4B8Y6_9BURK</name>
<dbReference type="EMBL" id="JBGBDC010000011">
    <property type="protein sequence ID" value="MEY2253747.1"/>
    <property type="molecule type" value="Genomic_DNA"/>
</dbReference>
<dbReference type="RefSeq" id="WP_369461202.1">
    <property type="nucleotide sequence ID" value="NZ_JBGBDC010000011.1"/>
</dbReference>